<keyword evidence="5" id="KW-1185">Reference proteome</keyword>
<feature type="transmembrane region" description="Helical" evidence="2">
    <location>
        <begin position="594"/>
        <end position="614"/>
    </location>
</feature>
<reference evidence="4 5" key="1">
    <citation type="submission" date="2024-08" db="EMBL/GenBank/DDBJ databases">
        <authorList>
            <person name="Cucini C."/>
            <person name="Frati F."/>
        </authorList>
    </citation>
    <scope>NUCLEOTIDE SEQUENCE [LARGE SCALE GENOMIC DNA]</scope>
</reference>
<evidence type="ECO:0000313" key="4">
    <source>
        <dbReference type="EMBL" id="CAL8092076.1"/>
    </source>
</evidence>
<sequence length="625" mass="72172">MIQRFGNFTGDFEKALAREQTLEKVLQLGGRTILEQKFSAQDLLLISDSTFPSSSSFWGDHLLRKNIRPDRQINKPITIPTVIVVRRLDSIADLGYLESTVFSSFTEPILIFFSSDGNDVKIGCFACDFKLFQKRLLYELALEDIPKHEMLCFHDLLKFWESLHNSIRSKDNHHHPDLNTRNCLKLSNHKLNPISDAESCEILETFVEIKNCSLELCGANRFHLWLTSPIPFNYFVEILPFGQQQISFSFLLRLPKIDYFDAKLTAFLLPFTITIWLFIGITILATSAWLIHTEKKSSGQVIFWQCEVLLVQGGDLLRWIRRRWGKMIMTIWIFTTLFLRNFYNSSLYSFMAKEKEANDFPRSMEELLGQDDVPLLAPTSFLNELHWIYRRETDIDIKLALGLAKFYTKLVDKSFFLLERKYIQSLQQASNASFINTWYFTVIRNQTENNRGIPDAIRNSEEKRFTQFAAMCEGDCEMSLKGVFLGETMLNNRIIVPKQIPFFRTFKFWFAFPSFASLSFSKFLGYFVQSGLHDLATSRYKMLKQLQLLESLNCGRKLGMSNGSLFSYLFLSKNEGEVCESNTKEHAPAKVSEFVGSFIVVGCLFGLALVILIYEVREINMSGCG</sequence>
<dbReference type="Pfam" id="PF00060">
    <property type="entry name" value="Lig_chan"/>
    <property type="match status" value="1"/>
</dbReference>
<dbReference type="Gene3D" id="1.10.287.70">
    <property type="match status" value="1"/>
</dbReference>
<evidence type="ECO:0000259" key="3">
    <source>
        <dbReference type="Pfam" id="PF00060"/>
    </source>
</evidence>
<keyword evidence="2" id="KW-0812">Transmembrane</keyword>
<accession>A0ABP1Q8J0</accession>
<feature type="transmembrane region" description="Helical" evidence="2">
    <location>
        <begin position="266"/>
        <end position="291"/>
    </location>
</feature>
<protein>
    <recommendedName>
        <fullName evidence="3">Ionotropic glutamate receptor C-terminal domain-containing protein</fullName>
    </recommendedName>
</protein>
<evidence type="ECO:0000313" key="5">
    <source>
        <dbReference type="Proteomes" id="UP001642540"/>
    </source>
</evidence>
<proteinExistence type="inferred from homology"/>
<comment type="similarity">
    <text evidence="1">Belongs to the glutamate-gated ion channel (TC 1.A.10.1) family.</text>
</comment>
<comment type="caution">
    <text evidence="4">The sequence shown here is derived from an EMBL/GenBank/DDBJ whole genome shotgun (WGS) entry which is preliminary data.</text>
</comment>
<evidence type="ECO:0000256" key="1">
    <source>
        <dbReference type="ARBA" id="ARBA00008685"/>
    </source>
</evidence>
<keyword evidence="2" id="KW-1133">Transmembrane helix</keyword>
<keyword evidence="2" id="KW-0472">Membrane</keyword>
<gene>
    <name evidence="4" type="ORF">ODALV1_LOCUS8117</name>
</gene>
<feature type="transmembrane region" description="Helical" evidence="2">
    <location>
        <begin position="508"/>
        <end position="528"/>
    </location>
</feature>
<evidence type="ECO:0000256" key="2">
    <source>
        <dbReference type="SAM" id="Phobius"/>
    </source>
</evidence>
<feature type="domain" description="Ionotropic glutamate receptor C-terminal" evidence="3">
    <location>
        <begin position="293"/>
        <end position="603"/>
    </location>
</feature>
<name>A0ABP1Q8J0_9HEXA</name>
<dbReference type="InterPro" id="IPR001320">
    <property type="entry name" value="Iontro_rcpt_C"/>
</dbReference>
<organism evidence="4 5">
    <name type="scientific">Orchesella dallaii</name>
    <dbReference type="NCBI Taxonomy" id="48710"/>
    <lineage>
        <taxon>Eukaryota</taxon>
        <taxon>Metazoa</taxon>
        <taxon>Ecdysozoa</taxon>
        <taxon>Arthropoda</taxon>
        <taxon>Hexapoda</taxon>
        <taxon>Collembola</taxon>
        <taxon>Entomobryomorpha</taxon>
        <taxon>Entomobryoidea</taxon>
        <taxon>Orchesellidae</taxon>
        <taxon>Orchesellinae</taxon>
        <taxon>Orchesella</taxon>
    </lineage>
</organism>
<dbReference type="Proteomes" id="UP001642540">
    <property type="component" value="Unassembled WGS sequence"/>
</dbReference>
<dbReference type="EMBL" id="CAXLJM020000025">
    <property type="protein sequence ID" value="CAL8092076.1"/>
    <property type="molecule type" value="Genomic_DNA"/>
</dbReference>